<dbReference type="STRING" id="39966.A0A369JBH4"/>
<dbReference type="PROSITE" id="PS50181">
    <property type="entry name" value="FBOX"/>
    <property type="match status" value="1"/>
</dbReference>
<dbReference type="EMBL" id="LUEZ02000107">
    <property type="protein sequence ID" value="RDB17957.1"/>
    <property type="molecule type" value="Genomic_DNA"/>
</dbReference>
<protein>
    <recommendedName>
        <fullName evidence="2">F-box domain-containing protein</fullName>
    </recommendedName>
</protein>
<dbReference type="InterPro" id="IPR032675">
    <property type="entry name" value="LRR_dom_sf"/>
</dbReference>
<feature type="region of interest" description="Disordered" evidence="1">
    <location>
        <begin position="425"/>
        <end position="460"/>
    </location>
</feature>
<dbReference type="SUPFAM" id="SSF81383">
    <property type="entry name" value="F-box domain"/>
    <property type="match status" value="1"/>
</dbReference>
<evidence type="ECO:0000313" key="4">
    <source>
        <dbReference type="Proteomes" id="UP000076154"/>
    </source>
</evidence>
<proteinExistence type="predicted"/>
<gene>
    <name evidence="3" type="ORF">Hypma_000944</name>
</gene>
<sequence>MPCTLRRTQRRALTFTRSLATAVKTTLSSSLFCDKNQTCSPFGHTSRHPTIPKHDIGRPRQLRRGHIPAFKYVHFIHRLPIELLAHIFVIGSEDDALSPITVSHVCHAWREIALRTPTLWRRIQLSPRLDMWTERIYRAGACTLDIQLLPWIPTRSFFPKHQHLDMHMVQWYIHFVAPLIRRWRSLEIVFADYSPFLWNASLSAFCSRSRRIQATSLESLTLVYRANDDTKEFCLFSGFAPRLRSVTLDGIRLAWLPSLFGNLTYLDYTHHGFTSGYDAVHDVIKILDVSSRLVELKILFPRKPLPAIPTRTQAVSRRVLLPSLITLHLRVEGIDIPFELAHLMTLILTPALTHLRFVDLERRQQPFYSLKSFFYVYAIPPSLRSLTVEHGWYDPPMVTPILRSLPSLRQLVVRRSHSPDHVLNLHSRSRKGRHQMGDVSGHMHLHVHPDRRAHATRRQR</sequence>
<dbReference type="AlphaFoldDB" id="A0A369JBH4"/>
<dbReference type="OrthoDB" id="3181259at2759"/>
<dbReference type="Gene3D" id="3.80.10.10">
    <property type="entry name" value="Ribonuclease Inhibitor"/>
    <property type="match status" value="1"/>
</dbReference>
<dbReference type="Gene3D" id="1.20.1280.50">
    <property type="match status" value="1"/>
</dbReference>
<name>A0A369JBH4_HYPMA</name>
<reference evidence="3" key="1">
    <citation type="submission" date="2018-04" db="EMBL/GenBank/DDBJ databases">
        <title>Whole genome sequencing of Hypsizygus marmoreus.</title>
        <authorList>
            <person name="Choi I.-G."/>
            <person name="Min B."/>
            <person name="Kim J.-G."/>
            <person name="Kim S."/>
            <person name="Oh Y.-L."/>
            <person name="Kong W.-S."/>
            <person name="Park H."/>
            <person name="Jeong J."/>
            <person name="Song E.-S."/>
        </authorList>
    </citation>
    <scope>NUCLEOTIDE SEQUENCE [LARGE SCALE GENOMIC DNA]</scope>
    <source>
        <strain evidence="3">51987-8</strain>
    </source>
</reference>
<comment type="caution">
    <text evidence="3">The sequence shown here is derived from an EMBL/GenBank/DDBJ whole genome shotgun (WGS) entry which is preliminary data.</text>
</comment>
<evidence type="ECO:0000256" key="1">
    <source>
        <dbReference type="SAM" id="MobiDB-lite"/>
    </source>
</evidence>
<dbReference type="SUPFAM" id="SSF52058">
    <property type="entry name" value="L domain-like"/>
    <property type="match status" value="1"/>
</dbReference>
<dbReference type="Pfam" id="PF12937">
    <property type="entry name" value="F-box-like"/>
    <property type="match status" value="1"/>
</dbReference>
<feature type="domain" description="F-box" evidence="2">
    <location>
        <begin position="73"/>
        <end position="123"/>
    </location>
</feature>
<evidence type="ECO:0000313" key="3">
    <source>
        <dbReference type="EMBL" id="RDB17957.1"/>
    </source>
</evidence>
<dbReference type="InterPro" id="IPR036047">
    <property type="entry name" value="F-box-like_dom_sf"/>
</dbReference>
<dbReference type="Proteomes" id="UP000076154">
    <property type="component" value="Unassembled WGS sequence"/>
</dbReference>
<dbReference type="InterPro" id="IPR001810">
    <property type="entry name" value="F-box_dom"/>
</dbReference>
<accession>A0A369JBH4</accession>
<dbReference type="InParanoid" id="A0A369JBH4"/>
<evidence type="ECO:0000259" key="2">
    <source>
        <dbReference type="PROSITE" id="PS50181"/>
    </source>
</evidence>
<organism evidence="3 4">
    <name type="scientific">Hypsizygus marmoreus</name>
    <name type="common">White beech mushroom</name>
    <name type="synonym">Agaricus marmoreus</name>
    <dbReference type="NCBI Taxonomy" id="39966"/>
    <lineage>
        <taxon>Eukaryota</taxon>
        <taxon>Fungi</taxon>
        <taxon>Dikarya</taxon>
        <taxon>Basidiomycota</taxon>
        <taxon>Agaricomycotina</taxon>
        <taxon>Agaricomycetes</taxon>
        <taxon>Agaricomycetidae</taxon>
        <taxon>Agaricales</taxon>
        <taxon>Tricholomatineae</taxon>
        <taxon>Lyophyllaceae</taxon>
        <taxon>Hypsizygus</taxon>
    </lineage>
</organism>
<keyword evidence="4" id="KW-1185">Reference proteome</keyword>